<feature type="non-terminal residue" evidence="2">
    <location>
        <position position="1"/>
    </location>
</feature>
<sequence length="26" mass="2694">PDLPEGLPAERQGDPPREGCGCETGL</sequence>
<dbReference type="EMBL" id="CADCVM010000305">
    <property type="protein sequence ID" value="CAA9506977.1"/>
    <property type="molecule type" value="Genomic_DNA"/>
</dbReference>
<gene>
    <name evidence="2" type="ORF">AVDCRST_MAG05-2791</name>
</gene>
<evidence type="ECO:0000256" key="1">
    <source>
        <dbReference type="SAM" id="MobiDB-lite"/>
    </source>
</evidence>
<proteinExistence type="predicted"/>
<accession>A0A6J4SWB9</accession>
<evidence type="ECO:0000313" key="2">
    <source>
        <dbReference type="EMBL" id="CAA9506977.1"/>
    </source>
</evidence>
<feature type="non-terminal residue" evidence="2">
    <location>
        <position position="26"/>
    </location>
</feature>
<organism evidence="2">
    <name type="scientific">uncultured Rubrobacteraceae bacterium</name>
    <dbReference type="NCBI Taxonomy" id="349277"/>
    <lineage>
        <taxon>Bacteria</taxon>
        <taxon>Bacillati</taxon>
        <taxon>Actinomycetota</taxon>
        <taxon>Rubrobacteria</taxon>
        <taxon>Rubrobacterales</taxon>
        <taxon>Rubrobacteraceae</taxon>
        <taxon>environmental samples</taxon>
    </lineage>
</organism>
<keyword evidence="2" id="KW-0346">Stress response</keyword>
<protein>
    <submittedName>
        <fullName evidence="2">Heat shock protein GrpE</fullName>
    </submittedName>
</protein>
<dbReference type="AlphaFoldDB" id="A0A6J4SWB9"/>
<feature type="region of interest" description="Disordered" evidence="1">
    <location>
        <begin position="1"/>
        <end position="26"/>
    </location>
</feature>
<reference evidence="2" key="1">
    <citation type="submission" date="2020-02" db="EMBL/GenBank/DDBJ databases">
        <authorList>
            <person name="Meier V. D."/>
        </authorList>
    </citation>
    <scope>NUCLEOTIDE SEQUENCE</scope>
    <source>
        <strain evidence="2">AVDCRST_MAG05</strain>
    </source>
</reference>
<name>A0A6J4SWB9_9ACTN</name>